<accession>A0A1V3XF38</accession>
<reference evidence="3 4" key="1">
    <citation type="submission" date="2017-02" db="EMBL/GenBank/DDBJ databases">
        <title>Complete genome sequences of Mycobacterium kansasii strains isolated from rhesus macaques.</title>
        <authorList>
            <person name="Panda A."/>
            <person name="Nagaraj S."/>
            <person name="Zhao X."/>
            <person name="Tettelin H."/>
            <person name="Detolla L.J."/>
        </authorList>
    </citation>
    <scope>NUCLEOTIDE SEQUENCE [LARGE SCALE GENOMIC DNA]</scope>
    <source>
        <strain evidence="2 3">11-3469</strain>
        <strain evidence="1 4">11-3813</strain>
    </source>
</reference>
<evidence type="ECO:0000313" key="1">
    <source>
        <dbReference type="EMBL" id="OOK66407.1"/>
    </source>
</evidence>
<protein>
    <submittedName>
        <fullName evidence="2">Uncharacterized protein</fullName>
    </submittedName>
</protein>
<dbReference type="AlphaFoldDB" id="A0A1V3XF38"/>
<dbReference type="EMBL" id="MVBN01000003">
    <property type="protein sequence ID" value="OOK77718.1"/>
    <property type="molecule type" value="Genomic_DNA"/>
</dbReference>
<evidence type="ECO:0000313" key="2">
    <source>
        <dbReference type="EMBL" id="OOK77718.1"/>
    </source>
</evidence>
<evidence type="ECO:0000313" key="3">
    <source>
        <dbReference type="Proteomes" id="UP000188532"/>
    </source>
</evidence>
<gene>
    <name evidence="2" type="ORF">BZL29_3259</name>
    <name evidence="1" type="ORF">BZL30_8217</name>
</gene>
<proteinExistence type="predicted"/>
<organism evidence="2 3">
    <name type="scientific">Mycobacterium kansasii</name>
    <dbReference type="NCBI Taxonomy" id="1768"/>
    <lineage>
        <taxon>Bacteria</taxon>
        <taxon>Bacillati</taxon>
        <taxon>Actinomycetota</taxon>
        <taxon>Actinomycetes</taxon>
        <taxon>Mycobacteriales</taxon>
        <taxon>Mycobacteriaceae</taxon>
        <taxon>Mycobacterium</taxon>
    </lineage>
</organism>
<name>A0A1V3XF38_MYCKA</name>
<comment type="caution">
    <text evidence="2">The sequence shown here is derived from an EMBL/GenBank/DDBJ whole genome shotgun (WGS) entry which is preliminary data.</text>
</comment>
<evidence type="ECO:0000313" key="4">
    <source>
        <dbReference type="Proteomes" id="UP000189229"/>
    </source>
</evidence>
<sequence>MVAGRSVVVICPAPSLLHRAASALPVHIGERTSAIAGHGSPRPAPAPEVELFAGRIQLSTKLSET</sequence>
<dbReference type="Proteomes" id="UP000188532">
    <property type="component" value="Unassembled WGS sequence"/>
</dbReference>
<dbReference type="Proteomes" id="UP000189229">
    <property type="component" value="Unassembled WGS sequence"/>
</dbReference>
<dbReference type="EMBL" id="MVBM01000009">
    <property type="protein sequence ID" value="OOK66407.1"/>
    <property type="molecule type" value="Genomic_DNA"/>
</dbReference>